<dbReference type="Proteomes" id="UP000006512">
    <property type="component" value="Unassembled WGS sequence"/>
</dbReference>
<dbReference type="PANTHER" id="PTHR46268:SF15">
    <property type="entry name" value="UNIVERSAL STRESS PROTEIN HP_0031"/>
    <property type="match status" value="1"/>
</dbReference>
<accession>F4QTF5</accession>
<dbReference type="EMBL" id="GL883080">
    <property type="protein sequence ID" value="EGF90025.1"/>
    <property type="molecule type" value="Genomic_DNA"/>
</dbReference>
<evidence type="ECO:0000256" key="1">
    <source>
        <dbReference type="ARBA" id="ARBA00008791"/>
    </source>
</evidence>
<gene>
    <name evidence="3" type="ORF">ABI_44520</name>
</gene>
<reference evidence="4" key="1">
    <citation type="submission" date="2011-03" db="EMBL/GenBank/DDBJ databases">
        <title>Draft genome sequence of Brevundimonas diminuta.</title>
        <authorList>
            <person name="Brown P.J.B."/>
            <person name="Buechlein A."/>
            <person name="Hemmerich C."/>
            <person name="Brun Y.V."/>
        </authorList>
    </citation>
    <scope>NUCLEOTIDE SEQUENCE [LARGE SCALE GENOMIC DNA]</scope>
    <source>
        <strain evidence="4">C19</strain>
    </source>
</reference>
<sequence>MSIKSLLLVFDGYNHDLPALNQALSLTQHSRSHLRVVHFAEPPILPETLGLGLYAGAIADGPVIDLLEATSRELTDTARAHTGSQCVHHGVPLLSDGEPGVMGQAAATFRVVVGTAADALAREALVTDLVILSWDNQPHGNFAGVLTALFGADQPVLLLPRHSAVTGYADGFARTVVFGWDGSRASAQALREAVPHMLHADEVFLLRIAPQRQDADLVSEEDLLAYLHSHSVSADFVRAERGTRTIGQALLEEAQRLGADLLAMGAYGHGHLSEMILGGVTDHVLKHGSLPLLLAH</sequence>
<name>F4QTF5_9CAUL</name>
<dbReference type="HOGENOM" id="CLU_049301_5_0_5"/>
<comment type="similarity">
    <text evidence="1">Belongs to the universal stress protein A family.</text>
</comment>
<dbReference type="InterPro" id="IPR006015">
    <property type="entry name" value="Universal_stress_UspA"/>
</dbReference>
<dbReference type="STRING" id="715226.ABI_44520"/>
<dbReference type="CDD" id="cd00293">
    <property type="entry name" value="USP-like"/>
    <property type="match status" value="1"/>
</dbReference>
<evidence type="ECO:0000313" key="4">
    <source>
        <dbReference type="Proteomes" id="UP000006512"/>
    </source>
</evidence>
<dbReference type="SUPFAM" id="SSF52402">
    <property type="entry name" value="Adenine nucleotide alpha hydrolases-like"/>
    <property type="match status" value="2"/>
</dbReference>
<organism evidence="3 4">
    <name type="scientific">Asticcacaulis biprosthecium C19</name>
    <dbReference type="NCBI Taxonomy" id="715226"/>
    <lineage>
        <taxon>Bacteria</taxon>
        <taxon>Pseudomonadati</taxon>
        <taxon>Pseudomonadota</taxon>
        <taxon>Alphaproteobacteria</taxon>
        <taxon>Caulobacterales</taxon>
        <taxon>Caulobacteraceae</taxon>
        <taxon>Asticcacaulis</taxon>
    </lineage>
</organism>
<dbReference type="Pfam" id="PF00582">
    <property type="entry name" value="Usp"/>
    <property type="match status" value="1"/>
</dbReference>
<proteinExistence type="inferred from homology"/>
<dbReference type="PRINTS" id="PR01438">
    <property type="entry name" value="UNVRSLSTRESS"/>
</dbReference>
<dbReference type="InterPro" id="IPR006016">
    <property type="entry name" value="UspA"/>
</dbReference>
<evidence type="ECO:0000313" key="3">
    <source>
        <dbReference type="EMBL" id="EGF90025.1"/>
    </source>
</evidence>
<dbReference type="AlphaFoldDB" id="F4QTF5"/>
<dbReference type="eggNOG" id="COG0589">
    <property type="taxonomic scope" value="Bacteria"/>
</dbReference>
<feature type="domain" description="UspA" evidence="2">
    <location>
        <begin position="174"/>
        <end position="295"/>
    </location>
</feature>
<dbReference type="Gene3D" id="3.40.50.12370">
    <property type="match status" value="1"/>
</dbReference>
<protein>
    <submittedName>
        <fullName evidence="3">Universal stress family protein</fullName>
    </submittedName>
</protein>
<dbReference type="PANTHER" id="PTHR46268">
    <property type="entry name" value="STRESS RESPONSE PROTEIN NHAX"/>
    <property type="match status" value="1"/>
</dbReference>
<evidence type="ECO:0000259" key="2">
    <source>
        <dbReference type="Pfam" id="PF00582"/>
    </source>
</evidence>
<dbReference type="RefSeq" id="WP_006275225.1">
    <property type="nucleotide sequence ID" value="NZ_GL883080.1"/>
</dbReference>
<keyword evidence="4" id="KW-1185">Reference proteome</keyword>
<dbReference type="OrthoDB" id="9804721at2"/>